<dbReference type="NCBIfam" id="TIGR03883">
    <property type="entry name" value="DUF2342_F420"/>
    <property type="match status" value="1"/>
</dbReference>
<evidence type="ECO:0000313" key="1">
    <source>
        <dbReference type="EMBL" id="RHW44381.1"/>
    </source>
</evidence>
<dbReference type="EMBL" id="QWLM01000017">
    <property type="protein sequence ID" value="RHW44381.1"/>
    <property type="molecule type" value="Genomic_DNA"/>
</dbReference>
<dbReference type="RefSeq" id="WP_118914457.1">
    <property type="nucleotide sequence ID" value="NZ_CBCRVH010000017.1"/>
</dbReference>
<dbReference type="PANTHER" id="PTHR39420:SF1">
    <property type="entry name" value="HYDROLASE"/>
    <property type="match status" value="1"/>
</dbReference>
<reference evidence="1 2" key="1">
    <citation type="submission" date="2018-08" db="EMBL/GenBank/DDBJ databases">
        <title>Whole genome sequence analysis of Dermacoccus abyssi bacteria isolated from Deep Mariana trench Micromonospora spp reveals genes involved in the environmental adaptation and production of secondary metabolites.</title>
        <authorList>
            <person name="Abdel-Mageed W.M."/>
            <person name="Lehri B."/>
            <person name="Nouioui I."/>
            <person name="Goodfellow I."/>
            <person name="Jaspars M."/>
            <person name="Karlyshev A."/>
        </authorList>
    </citation>
    <scope>NUCLEOTIDE SEQUENCE [LARGE SCALE GENOMIC DNA]</scope>
    <source>
        <strain evidence="1 2">MT1.1</strain>
    </source>
</reference>
<dbReference type="SUPFAM" id="SSF55486">
    <property type="entry name" value="Metalloproteases ('zincins'), catalytic domain"/>
    <property type="match status" value="1"/>
</dbReference>
<dbReference type="Gene3D" id="1.20.150.30">
    <property type="entry name" value="Zincin-like metallopeptidase, N-terminal domain"/>
    <property type="match status" value="1"/>
</dbReference>
<dbReference type="NCBIfam" id="TIGR03624">
    <property type="entry name" value="putative hydrolase"/>
    <property type="match status" value="1"/>
</dbReference>
<protein>
    <submittedName>
        <fullName evidence="1">Coenzyme F420 biosynthesis protein</fullName>
    </submittedName>
</protein>
<sequence>MADRTYIDWRFARSSGRRLSTAGPRLEANEMAEVVAELRDAAVRAHDPVAETAQLGTDGDLGPVRIVDRATWIDVNVVSLEGMLAPVVDKITAKRLAGPVSRAVTAKVSGGELGGLMAFMSSKVLGQYDLAPGGTPSLMLVAPNVVAVERELDVDPHDFRLWVCLHEETHRVQFTAVPWLREHVVSGARDLLVEMAPTPEEMAERVGEMAKRLPEVFREGSMGLTDLFATPEQRERMAQLTAVMSLLEGHADVVMDDVGPQVVPSVETIRARFGERRDGLGNVDRLLRRLMGLEAKMRQYKDGAAFVRSVQSKVGVEGFNAVWAEPVNLPTPAEIQRPQLWVERVHGSLFK</sequence>
<dbReference type="InterPro" id="IPR022454">
    <property type="entry name" value="CHP03883_F420-assoc"/>
</dbReference>
<evidence type="ECO:0000313" key="2">
    <source>
        <dbReference type="Proteomes" id="UP000285376"/>
    </source>
</evidence>
<dbReference type="AlphaFoldDB" id="A0A417Z236"/>
<comment type="caution">
    <text evidence="1">The sequence shown here is derived from an EMBL/GenBank/DDBJ whole genome shotgun (WGS) entry which is preliminary data.</text>
</comment>
<dbReference type="InterPro" id="IPR018766">
    <property type="entry name" value="Zinicin_2"/>
</dbReference>
<dbReference type="Pfam" id="PF10103">
    <property type="entry name" value="Zincin_2"/>
    <property type="match status" value="1"/>
</dbReference>
<accession>A0A417Z236</accession>
<organism evidence="1 2">
    <name type="scientific">Dermacoccus abyssi</name>
    <dbReference type="NCBI Taxonomy" id="322596"/>
    <lineage>
        <taxon>Bacteria</taxon>
        <taxon>Bacillati</taxon>
        <taxon>Actinomycetota</taxon>
        <taxon>Actinomycetes</taxon>
        <taxon>Micrococcales</taxon>
        <taxon>Dermacoccaceae</taxon>
        <taxon>Dermacoccus</taxon>
    </lineage>
</organism>
<dbReference type="InterPro" id="IPR042271">
    <property type="entry name" value="Zinicin_2_N"/>
</dbReference>
<gene>
    <name evidence="1" type="ORF">D1832_12525</name>
</gene>
<proteinExistence type="predicted"/>
<name>A0A417Z236_9MICO</name>
<dbReference type="PANTHER" id="PTHR39420">
    <property type="match status" value="1"/>
</dbReference>
<dbReference type="Proteomes" id="UP000285376">
    <property type="component" value="Unassembled WGS sequence"/>
</dbReference>